<evidence type="ECO:0000259" key="3">
    <source>
        <dbReference type="Pfam" id="PF26526"/>
    </source>
</evidence>
<evidence type="ECO:0000256" key="1">
    <source>
        <dbReference type="SAM" id="MobiDB-lite"/>
    </source>
</evidence>
<keyword evidence="2" id="KW-1133">Transmembrane helix</keyword>
<keyword evidence="2" id="KW-0812">Transmembrane</keyword>
<evidence type="ECO:0000313" key="4">
    <source>
        <dbReference type="EMBL" id="MDE1656908.1"/>
    </source>
</evidence>
<keyword evidence="5" id="KW-1185">Reference proteome</keyword>
<accession>A0ABT5V7G5</accession>
<dbReference type="Pfam" id="PF26526">
    <property type="entry name" value="DUF8175"/>
    <property type="match status" value="1"/>
</dbReference>
<organism evidence="4 5">
    <name type="scientific">Actinotignum sanguinis</name>
    <dbReference type="NCBI Taxonomy" id="1445614"/>
    <lineage>
        <taxon>Bacteria</taxon>
        <taxon>Bacillati</taxon>
        <taxon>Actinomycetota</taxon>
        <taxon>Actinomycetes</taxon>
        <taxon>Actinomycetales</taxon>
        <taxon>Actinomycetaceae</taxon>
        <taxon>Actinotignum</taxon>
    </lineage>
</organism>
<dbReference type="Proteomes" id="UP001219297">
    <property type="component" value="Unassembled WGS sequence"/>
</dbReference>
<feature type="region of interest" description="Disordered" evidence="1">
    <location>
        <begin position="41"/>
        <end position="63"/>
    </location>
</feature>
<protein>
    <recommendedName>
        <fullName evidence="3">DUF8175 domain-containing protein</fullName>
    </recommendedName>
</protein>
<dbReference type="EMBL" id="JARBHI010000018">
    <property type="protein sequence ID" value="MDE1656908.1"/>
    <property type="molecule type" value="Genomic_DNA"/>
</dbReference>
<evidence type="ECO:0000313" key="5">
    <source>
        <dbReference type="Proteomes" id="UP001219297"/>
    </source>
</evidence>
<proteinExistence type="predicted"/>
<dbReference type="InterPro" id="IPR058488">
    <property type="entry name" value="DUF8175"/>
</dbReference>
<feature type="transmembrane region" description="Helical" evidence="2">
    <location>
        <begin position="12"/>
        <end position="34"/>
    </location>
</feature>
<comment type="caution">
    <text evidence="4">The sequence shown here is derived from an EMBL/GenBank/DDBJ whole genome shotgun (WGS) entry which is preliminary data.</text>
</comment>
<sequence>MGKETKPGRSLGVGLAIGGLLVIAGVVAVVWALIAPANTHTEPTPGPVPSIPTTAAPAPPASATPECGLDFGDMTLPDRNFTPVWQDGPLGVRLATLPGAGPCEQTPVARGYTNTPKAAVLAALNYVSLSSVGGPNAQKVLNELLADGPDKKVLLEAAGELAGRVLPAPRLVGFQVFDYDLERASVGVAFMLDAKPGVVFGRSLDLTYDKKAQMWRVVPVADMSTVLTVVDRPLSTGWVLWTR</sequence>
<reference evidence="4 5" key="1">
    <citation type="submission" date="2023-02" db="EMBL/GenBank/DDBJ databases">
        <title>Defining the Infant Male Urobiome and Moving Towards Mechanisms in Urobiome Research.</title>
        <authorList>
            <person name="Reasoner S."/>
            <person name="Flores V."/>
            <person name="Van Horn G."/>
            <person name="Morales G."/>
            <person name="Peard L."/>
            <person name="Abelson B."/>
            <person name="Manuel C."/>
            <person name="Lee J."/>
            <person name="Baker B."/>
            <person name="Williams T."/>
            <person name="Schmitz J."/>
            <person name="Clayton D."/>
            <person name="Hadjifrangiskou M."/>
        </authorList>
    </citation>
    <scope>NUCLEOTIDE SEQUENCE [LARGE SCALE GENOMIC DNA]</scope>
    <source>
        <strain evidence="4 5">AS1053</strain>
    </source>
</reference>
<keyword evidence="2" id="KW-0472">Membrane</keyword>
<feature type="domain" description="DUF8175" evidence="3">
    <location>
        <begin position="52"/>
        <end position="228"/>
    </location>
</feature>
<evidence type="ECO:0000256" key="2">
    <source>
        <dbReference type="SAM" id="Phobius"/>
    </source>
</evidence>
<dbReference type="RefSeq" id="WP_274734995.1">
    <property type="nucleotide sequence ID" value="NZ_CAUPIE010000017.1"/>
</dbReference>
<name>A0ABT5V7G5_9ACTO</name>
<gene>
    <name evidence="4" type="ORF">PWJ81_07485</name>
</gene>